<gene>
    <name evidence="7" type="ORF">PRRU23_02680</name>
</gene>
<evidence type="ECO:0000256" key="6">
    <source>
        <dbReference type="SAM" id="Phobius"/>
    </source>
</evidence>
<comment type="caution">
    <text evidence="7">The sequence shown here is derived from an EMBL/GenBank/DDBJ whole genome shotgun (WGS) entry which is preliminary data.</text>
</comment>
<feature type="transmembrane region" description="Helical" evidence="6">
    <location>
        <begin position="387"/>
        <end position="408"/>
    </location>
</feature>
<feature type="transmembrane region" description="Helical" evidence="6">
    <location>
        <begin position="171"/>
        <end position="189"/>
    </location>
</feature>
<feature type="transmembrane region" description="Helical" evidence="6">
    <location>
        <begin position="240"/>
        <end position="261"/>
    </location>
</feature>
<evidence type="ECO:0000256" key="2">
    <source>
        <dbReference type="ARBA" id="ARBA00022475"/>
    </source>
</evidence>
<feature type="transmembrane region" description="Helical" evidence="6">
    <location>
        <begin position="195"/>
        <end position="219"/>
    </location>
</feature>
<feature type="transmembrane region" description="Helical" evidence="6">
    <location>
        <begin position="21"/>
        <end position="46"/>
    </location>
</feature>
<feature type="transmembrane region" description="Helical" evidence="6">
    <location>
        <begin position="323"/>
        <end position="347"/>
    </location>
</feature>
<evidence type="ECO:0000256" key="1">
    <source>
        <dbReference type="ARBA" id="ARBA00004651"/>
    </source>
</evidence>
<evidence type="ECO:0000256" key="4">
    <source>
        <dbReference type="ARBA" id="ARBA00022989"/>
    </source>
</evidence>
<keyword evidence="5 6" id="KW-0472">Membrane</keyword>
<feature type="transmembrane region" description="Helical" evidence="6">
    <location>
        <begin position="414"/>
        <end position="432"/>
    </location>
</feature>
<dbReference type="InterPro" id="IPR050833">
    <property type="entry name" value="Poly_Biosynth_Transport"/>
</dbReference>
<dbReference type="AlphaFoldDB" id="A0AA37HV89"/>
<evidence type="ECO:0000256" key="3">
    <source>
        <dbReference type="ARBA" id="ARBA00022692"/>
    </source>
</evidence>
<feature type="transmembrane region" description="Helical" evidence="6">
    <location>
        <begin position="94"/>
        <end position="120"/>
    </location>
</feature>
<feature type="transmembrane region" description="Helical" evidence="6">
    <location>
        <begin position="52"/>
        <end position="73"/>
    </location>
</feature>
<name>A0AA37HV89_SEGBR</name>
<dbReference type="EMBL" id="BPTR01000001">
    <property type="protein sequence ID" value="GJG26568.1"/>
    <property type="molecule type" value="Genomic_DNA"/>
</dbReference>
<dbReference type="PANTHER" id="PTHR30250:SF11">
    <property type="entry name" value="O-ANTIGEN TRANSPORTER-RELATED"/>
    <property type="match status" value="1"/>
</dbReference>
<feature type="transmembrane region" description="Helical" evidence="6">
    <location>
        <begin position="281"/>
        <end position="303"/>
    </location>
</feature>
<evidence type="ECO:0000313" key="8">
    <source>
        <dbReference type="Proteomes" id="UP000887043"/>
    </source>
</evidence>
<organism evidence="7 8">
    <name type="scientific">Segatella bryantii</name>
    <name type="common">Prevotella bryantii</name>
    <dbReference type="NCBI Taxonomy" id="77095"/>
    <lineage>
        <taxon>Bacteria</taxon>
        <taxon>Pseudomonadati</taxon>
        <taxon>Bacteroidota</taxon>
        <taxon>Bacteroidia</taxon>
        <taxon>Bacteroidales</taxon>
        <taxon>Prevotellaceae</taxon>
        <taxon>Segatella</taxon>
    </lineage>
</organism>
<protein>
    <submittedName>
        <fullName evidence="7">O-antigen export protein</fullName>
    </submittedName>
</protein>
<keyword evidence="4 6" id="KW-1133">Transmembrane helix</keyword>
<accession>A0AA37HV89</accession>
<feature type="transmembrane region" description="Helical" evidence="6">
    <location>
        <begin position="140"/>
        <end position="164"/>
    </location>
</feature>
<feature type="transmembrane region" description="Helical" evidence="6">
    <location>
        <begin position="353"/>
        <end position="375"/>
    </location>
</feature>
<dbReference type="GO" id="GO:0005886">
    <property type="term" value="C:plasma membrane"/>
    <property type="evidence" value="ECO:0007669"/>
    <property type="project" value="UniProtKB-SubCell"/>
</dbReference>
<proteinExistence type="predicted"/>
<dbReference type="Proteomes" id="UP000887043">
    <property type="component" value="Unassembled WGS sequence"/>
</dbReference>
<dbReference type="PANTHER" id="PTHR30250">
    <property type="entry name" value="PST FAMILY PREDICTED COLANIC ACID TRANSPORTER"/>
    <property type="match status" value="1"/>
</dbReference>
<reference evidence="7" key="1">
    <citation type="submission" date="2021-08" db="EMBL/GenBank/DDBJ databases">
        <title>Prevotella lacticifex sp. nov., isolated from rumen of cow.</title>
        <authorList>
            <person name="Shinkai T."/>
            <person name="Ikeyama N."/>
            <person name="Kumagai M."/>
            <person name="Ohmori H."/>
            <person name="Sakamoto M."/>
            <person name="Ohkuma M."/>
            <person name="Mitsumori M."/>
        </authorList>
    </citation>
    <scope>NUCLEOTIDE SEQUENCE</scope>
    <source>
        <strain evidence="7">DSM 11371</strain>
    </source>
</reference>
<evidence type="ECO:0000256" key="5">
    <source>
        <dbReference type="ARBA" id="ARBA00023136"/>
    </source>
</evidence>
<keyword evidence="2" id="KW-1003">Cell membrane</keyword>
<evidence type="ECO:0000313" key="7">
    <source>
        <dbReference type="EMBL" id="GJG26568.1"/>
    </source>
</evidence>
<sequence>MNTISSILHMKNQRNKMLRNNILFSGILKIIGLLTSLLIVPITIGYLNNEVYGIWMTITSILYWFTFFDVGLGNGMRNYLTQAISKGNYALGKAYLSTTLCVLTLIAIIIGIISVLPLCLLDFNKVFNSNTLSNTELRNIMIIALSFTLANFVLKNIGFVFIALQKYAINDLLSVSGSVFGLIITYILTKTTTGNLMYIVLALTISPVCIYLIAAFPIFKKYKDLKPSIHAFDAKLLKNIVGKGLGFFVIQITSCLVIYGSSNLFITQFCGPTAVTTYNIAYKYFNLLAIGYTVIISPMWNAYTDAYIKEDFQWIKKTFHKALLFWAFSVIAGIIMLAGSSLFYNLWVGEKVIVPFTISACVLVYISCFNLNNSVTYLINGLNKIKVQMITSIVFTAGYILILLALGNQAGSEGIILCMTLCYASMAVIHLYQCHLLIRNKAKGIWNQ</sequence>
<comment type="subcellular location">
    <subcellularLocation>
        <location evidence="1">Cell membrane</location>
        <topology evidence="1">Multi-pass membrane protein</topology>
    </subcellularLocation>
</comment>
<keyword evidence="3 6" id="KW-0812">Transmembrane</keyword>